<dbReference type="OrthoDB" id="10058156at2759"/>
<evidence type="ECO:0000256" key="2">
    <source>
        <dbReference type="ARBA" id="ARBA00022679"/>
    </source>
</evidence>
<dbReference type="EC" id="2.7.7.7" evidence="1"/>
<dbReference type="FunFam" id="1.10.132.60:FF:000005">
    <property type="entry name" value="Putative DNA polymerase zeta catalytic subunit"/>
    <property type="match status" value="1"/>
</dbReference>
<dbReference type="GO" id="GO:0003677">
    <property type="term" value="F:DNA binding"/>
    <property type="evidence" value="ECO:0007669"/>
    <property type="project" value="InterPro"/>
</dbReference>
<dbReference type="InterPro" id="IPR042087">
    <property type="entry name" value="DNA_pol_B_thumb"/>
</dbReference>
<dbReference type="Gene3D" id="3.90.1600.10">
    <property type="entry name" value="Palm domain of DNA polymerase"/>
    <property type="match status" value="1"/>
</dbReference>
<organism evidence="7 8">
    <name type="scientific">Trichinella papuae</name>
    <dbReference type="NCBI Taxonomy" id="268474"/>
    <lineage>
        <taxon>Eukaryota</taxon>
        <taxon>Metazoa</taxon>
        <taxon>Ecdysozoa</taxon>
        <taxon>Nematoda</taxon>
        <taxon>Enoplea</taxon>
        <taxon>Dorylaimia</taxon>
        <taxon>Trichinellida</taxon>
        <taxon>Trichinellidae</taxon>
        <taxon>Trichinella</taxon>
    </lineage>
</organism>
<keyword evidence="4" id="KW-0239">DNA-directed DNA polymerase</keyword>
<evidence type="ECO:0000256" key="4">
    <source>
        <dbReference type="ARBA" id="ARBA00022932"/>
    </source>
</evidence>
<dbReference type="EMBL" id="JYDO01000005">
    <property type="protein sequence ID" value="KRZ79662.1"/>
    <property type="molecule type" value="Genomic_DNA"/>
</dbReference>
<name>A0A0V1N7H8_9BILA</name>
<evidence type="ECO:0000256" key="5">
    <source>
        <dbReference type="SAM" id="MobiDB-lite"/>
    </source>
</evidence>
<dbReference type="GO" id="GO:0005634">
    <property type="term" value="C:nucleus"/>
    <property type="evidence" value="ECO:0007669"/>
    <property type="project" value="TreeGrafter"/>
</dbReference>
<keyword evidence="3" id="KW-0548">Nucleotidyltransferase</keyword>
<feature type="compositionally biased region" description="Acidic residues" evidence="5">
    <location>
        <begin position="445"/>
        <end position="458"/>
    </location>
</feature>
<evidence type="ECO:0000256" key="3">
    <source>
        <dbReference type="ARBA" id="ARBA00022695"/>
    </source>
</evidence>
<dbReference type="GO" id="GO:0016035">
    <property type="term" value="C:zeta DNA polymerase complex"/>
    <property type="evidence" value="ECO:0007669"/>
    <property type="project" value="InterPro"/>
</dbReference>
<dbReference type="GO" id="GO:0003887">
    <property type="term" value="F:DNA-directed DNA polymerase activity"/>
    <property type="evidence" value="ECO:0007669"/>
    <property type="project" value="UniProtKB-KW"/>
</dbReference>
<comment type="caution">
    <text evidence="7">The sequence shown here is derived from an EMBL/GenBank/DDBJ whole genome shotgun (WGS) entry which is preliminary data.</text>
</comment>
<keyword evidence="8" id="KW-1185">Reference proteome</keyword>
<dbReference type="InterPro" id="IPR030559">
    <property type="entry name" value="PolZ_Rev3"/>
</dbReference>
<evidence type="ECO:0000313" key="7">
    <source>
        <dbReference type="EMBL" id="KRZ79662.1"/>
    </source>
</evidence>
<feature type="region of interest" description="Disordered" evidence="5">
    <location>
        <begin position="445"/>
        <end position="503"/>
    </location>
</feature>
<dbReference type="GO" id="GO:0000166">
    <property type="term" value="F:nucleotide binding"/>
    <property type="evidence" value="ECO:0007669"/>
    <property type="project" value="InterPro"/>
</dbReference>
<dbReference type="InterPro" id="IPR043502">
    <property type="entry name" value="DNA/RNA_pol_sf"/>
</dbReference>
<evidence type="ECO:0000256" key="1">
    <source>
        <dbReference type="ARBA" id="ARBA00012417"/>
    </source>
</evidence>
<evidence type="ECO:0000259" key="6">
    <source>
        <dbReference type="Pfam" id="PF00136"/>
    </source>
</evidence>
<dbReference type="GO" id="GO:0042276">
    <property type="term" value="P:error-prone translesion synthesis"/>
    <property type="evidence" value="ECO:0007669"/>
    <property type="project" value="TreeGrafter"/>
</dbReference>
<dbReference type="Proteomes" id="UP000054843">
    <property type="component" value="Unassembled WGS sequence"/>
</dbReference>
<accession>A0A0V1N7H8</accession>
<evidence type="ECO:0000313" key="8">
    <source>
        <dbReference type="Proteomes" id="UP000054843"/>
    </source>
</evidence>
<dbReference type="InterPro" id="IPR006134">
    <property type="entry name" value="DNA-dir_DNA_pol_B_multi_dom"/>
</dbReference>
<gene>
    <name evidence="7" type="primary">Rev3l</name>
    <name evidence="7" type="ORF">T10_3835</name>
</gene>
<dbReference type="Pfam" id="PF00136">
    <property type="entry name" value="DNA_pol_B"/>
    <property type="match status" value="1"/>
</dbReference>
<protein>
    <recommendedName>
        <fullName evidence="1">DNA-directed DNA polymerase</fullName>
        <ecNumber evidence="1">2.7.7.7</ecNumber>
    </recommendedName>
</protein>
<dbReference type="GO" id="GO:0000724">
    <property type="term" value="P:double-strand break repair via homologous recombination"/>
    <property type="evidence" value="ECO:0007669"/>
    <property type="project" value="TreeGrafter"/>
</dbReference>
<feature type="domain" description="DNA-directed DNA polymerase family B multifunctional" evidence="6">
    <location>
        <begin position="10"/>
        <end position="224"/>
    </location>
</feature>
<dbReference type="Gene3D" id="1.10.132.60">
    <property type="entry name" value="DNA polymerase family B, C-terminal domain"/>
    <property type="match status" value="1"/>
</dbReference>
<dbReference type="STRING" id="268474.A0A0V1N7H8"/>
<proteinExistence type="predicted"/>
<dbReference type="PANTHER" id="PTHR45812">
    <property type="entry name" value="DNA POLYMERASE ZETA CATALYTIC SUBUNIT"/>
    <property type="match status" value="1"/>
</dbReference>
<dbReference type="InterPro" id="IPR023211">
    <property type="entry name" value="DNA_pol_palm_dom_sf"/>
</dbReference>
<reference evidence="7 8" key="1">
    <citation type="submission" date="2015-01" db="EMBL/GenBank/DDBJ databases">
        <title>Evolution of Trichinella species and genotypes.</title>
        <authorList>
            <person name="Korhonen P.K."/>
            <person name="Edoardo P."/>
            <person name="Giuseppe L.R."/>
            <person name="Gasser R.B."/>
        </authorList>
    </citation>
    <scope>NUCLEOTIDE SEQUENCE [LARGE SCALE GENOMIC DNA]</scope>
    <source>
        <strain evidence="7">ISS1980</strain>
    </source>
</reference>
<dbReference type="SUPFAM" id="SSF56672">
    <property type="entry name" value="DNA/RNA polymerases"/>
    <property type="match status" value="1"/>
</dbReference>
<dbReference type="AlphaFoldDB" id="A0A0V1N7H8"/>
<sequence length="503" mass="58497">MNCEQLNRCLFVLLRGISKEEAFAVGAEIAASITEMNPYPVKLKFEKVYYPCILQTKKRYVGYSYQSVDQMAPTFDAKGIETVRRDTCPAVSKILEKSLRILFETNDINNVRNYVCEQFQKILSGSVPLMDFIFAKEYRGKAYYRQNASVPSLHIAKRRMIRDHRAEPRIRERVRYLIVCGEPKCTLISCVKEPEEFLLNPGLRLNVIYYIVRQISPALNRCFNMLGHDALRWFERMPKRIHYSRLEQRDRLFYETDRRGQLTLSQYFPINACPVCKMPTTLSVCSSCRQHSLNSCLCILKEQKHLQLCCLSLIRLCYACSNILRAAHHLFEPTGHAVDFDMNQHRFLFSCRNTSHSTTRRSPAELLLGHKLRCMLDLLKPSLEAAVEVKLFKQASYNDRKATHQEFQPDEKVLVTQPNAEASYRVEVGRKQHQNHADHLRFCEADEPTESKEEEEVHEETPLTARSQRPADQHPKRSTKPPAHPFFRNRPRALSGLCLHKEK</sequence>
<dbReference type="PANTHER" id="PTHR45812:SF1">
    <property type="entry name" value="DNA POLYMERASE ZETA CATALYTIC SUBUNIT"/>
    <property type="match status" value="1"/>
</dbReference>
<keyword evidence="2" id="KW-0808">Transferase</keyword>